<reference evidence="4 5" key="2">
    <citation type="journal article" date="2017" name="Genome Biol.">
        <title>New reference genome sequences of hot pepper reveal the massive evolution of plant disease-resistance genes by retroduplication.</title>
        <authorList>
            <person name="Kim S."/>
            <person name="Park J."/>
            <person name="Yeom S.I."/>
            <person name="Kim Y.M."/>
            <person name="Seo E."/>
            <person name="Kim K.T."/>
            <person name="Kim M.S."/>
            <person name="Lee J.M."/>
            <person name="Cheong K."/>
            <person name="Shin H.S."/>
            <person name="Kim S.B."/>
            <person name="Han K."/>
            <person name="Lee J."/>
            <person name="Park M."/>
            <person name="Lee H.A."/>
            <person name="Lee H.Y."/>
            <person name="Lee Y."/>
            <person name="Oh S."/>
            <person name="Lee J.H."/>
            <person name="Choi E."/>
            <person name="Choi E."/>
            <person name="Lee S.E."/>
            <person name="Jeon J."/>
            <person name="Kim H."/>
            <person name="Choi G."/>
            <person name="Song H."/>
            <person name="Lee J."/>
            <person name="Lee S.C."/>
            <person name="Kwon J.K."/>
            <person name="Lee H.Y."/>
            <person name="Koo N."/>
            <person name="Hong Y."/>
            <person name="Kim R.W."/>
            <person name="Kang W.H."/>
            <person name="Huh J.H."/>
            <person name="Kang B.C."/>
            <person name="Yang T.J."/>
            <person name="Lee Y.H."/>
            <person name="Bennetzen J.L."/>
            <person name="Choi D."/>
        </authorList>
    </citation>
    <scope>NUCLEOTIDE SEQUENCE [LARGE SCALE GENOMIC DNA]</scope>
    <source>
        <strain evidence="5">cv. CM334</strain>
    </source>
</reference>
<organism evidence="4 5">
    <name type="scientific">Capsicum annuum</name>
    <name type="common">Capsicum pepper</name>
    <dbReference type="NCBI Taxonomy" id="4072"/>
    <lineage>
        <taxon>Eukaryota</taxon>
        <taxon>Viridiplantae</taxon>
        <taxon>Streptophyta</taxon>
        <taxon>Embryophyta</taxon>
        <taxon>Tracheophyta</taxon>
        <taxon>Spermatophyta</taxon>
        <taxon>Magnoliopsida</taxon>
        <taxon>eudicotyledons</taxon>
        <taxon>Gunneridae</taxon>
        <taxon>Pentapetalae</taxon>
        <taxon>asterids</taxon>
        <taxon>lamiids</taxon>
        <taxon>Solanales</taxon>
        <taxon>Solanaceae</taxon>
        <taxon>Solanoideae</taxon>
        <taxon>Capsiceae</taxon>
        <taxon>Capsicum</taxon>
    </lineage>
</organism>
<dbReference type="GO" id="GO:0002181">
    <property type="term" value="P:cytoplasmic translation"/>
    <property type="evidence" value="ECO:0000318"/>
    <property type="project" value="GO_Central"/>
</dbReference>
<evidence type="ECO:0000256" key="1">
    <source>
        <dbReference type="ARBA" id="ARBA00008889"/>
    </source>
</evidence>
<evidence type="ECO:0000256" key="2">
    <source>
        <dbReference type="ARBA" id="ARBA00022980"/>
    </source>
</evidence>
<keyword evidence="2" id="KW-0689">Ribosomal protein</keyword>
<gene>
    <name evidence="4" type="ORF">T459_35531</name>
</gene>
<dbReference type="GO" id="GO:0022625">
    <property type="term" value="C:cytosolic large ribosomal subunit"/>
    <property type="evidence" value="ECO:0000318"/>
    <property type="project" value="GO_Central"/>
</dbReference>
<dbReference type="AlphaFoldDB" id="A0A2G2XJ24"/>
<dbReference type="GO" id="GO:0070180">
    <property type="term" value="F:large ribosomal subunit rRNA binding"/>
    <property type="evidence" value="ECO:0000318"/>
    <property type="project" value="GO_Central"/>
</dbReference>
<comment type="similarity">
    <text evidence="1">Belongs to the universal ribosomal protein uL10 family.</text>
</comment>
<evidence type="ECO:0000313" key="4">
    <source>
        <dbReference type="EMBL" id="PHT57498.1"/>
    </source>
</evidence>
<dbReference type="Gramene" id="PHT57498">
    <property type="protein sequence ID" value="PHT57498"/>
    <property type="gene ID" value="T459_35531"/>
</dbReference>
<keyword evidence="3" id="KW-0687">Ribonucleoprotein</keyword>
<dbReference type="GO" id="GO:0003735">
    <property type="term" value="F:structural constituent of ribosome"/>
    <property type="evidence" value="ECO:0000318"/>
    <property type="project" value="GO_Central"/>
</dbReference>
<accession>A0A2G2XJ24</accession>
<evidence type="ECO:0000313" key="5">
    <source>
        <dbReference type="Proteomes" id="UP000222542"/>
    </source>
</evidence>
<dbReference type="InterPro" id="IPR050323">
    <property type="entry name" value="Ribosomal_protein_uL10"/>
</dbReference>
<evidence type="ECO:0000256" key="3">
    <source>
        <dbReference type="ARBA" id="ARBA00023274"/>
    </source>
</evidence>
<dbReference type="PANTHER" id="PTHR45699:SF3">
    <property type="entry name" value="LARGE RIBOSOMAL SUBUNIT PROTEIN UL10"/>
    <property type="match status" value="1"/>
</dbReference>
<dbReference type="PANTHER" id="PTHR45699">
    <property type="entry name" value="60S ACIDIC RIBOSOMAL PROTEIN P0"/>
    <property type="match status" value="1"/>
</dbReference>
<comment type="caution">
    <text evidence="4">The sequence shown here is derived from an EMBL/GenBank/DDBJ whole genome shotgun (WGS) entry which is preliminary data.</text>
</comment>
<sequence>MAFNDSNTEVADMVKSHLDSKLPVLSVEDTIPKSEFHSPGAPIGSLPLVLRINDCKWVDTGQLSDSFDKHQYNQIKLLGKKFDTGRPLARHSGVYLKDYYLLAICCYLTNWIDIVQELLDVLGCAPLLINPLSSSSDAPKLFDKMDERSRWLSMLHDSEHLGEVEVLIECSDNLTSFCDSYKLLGISLENSFLYSLDRFATSRVERYEIDQFRHVRANCRRDISVERCKIGNFTRQMNLELVISQPAQILEWIDSLKGWMSLSPQQEQVEGILMLVGQIEGFSDYNYDSCMVYVPNGKFLSSIGPTVVKYWERYTGPVLVKEWRKHLDIILPM</sequence>
<keyword evidence="5" id="KW-1185">Reference proteome</keyword>
<proteinExistence type="inferred from homology"/>
<dbReference type="STRING" id="4072.A0A2G2XJ24"/>
<name>A0A2G2XJ24_CAPAN</name>
<dbReference type="EMBL" id="AYRZ02002616">
    <property type="protein sequence ID" value="PHT57498.1"/>
    <property type="molecule type" value="Genomic_DNA"/>
</dbReference>
<protein>
    <submittedName>
        <fullName evidence="4">Uncharacterized protein</fullName>
    </submittedName>
</protein>
<reference evidence="4 5" key="1">
    <citation type="journal article" date="2014" name="Nat. Genet.">
        <title>Genome sequence of the hot pepper provides insights into the evolution of pungency in Capsicum species.</title>
        <authorList>
            <person name="Kim S."/>
            <person name="Park M."/>
            <person name="Yeom S.I."/>
            <person name="Kim Y.M."/>
            <person name="Lee J.M."/>
            <person name="Lee H.A."/>
            <person name="Seo E."/>
            <person name="Choi J."/>
            <person name="Cheong K."/>
            <person name="Kim K.T."/>
            <person name="Jung K."/>
            <person name="Lee G.W."/>
            <person name="Oh S.K."/>
            <person name="Bae C."/>
            <person name="Kim S.B."/>
            <person name="Lee H.Y."/>
            <person name="Kim S.Y."/>
            <person name="Kim M.S."/>
            <person name="Kang B.C."/>
            <person name="Jo Y.D."/>
            <person name="Yang H.B."/>
            <person name="Jeong H.J."/>
            <person name="Kang W.H."/>
            <person name="Kwon J.K."/>
            <person name="Shin C."/>
            <person name="Lim J.Y."/>
            <person name="Park J.H."/>
            <person name="Huh J.H."/>
            <person name="Kim J.S."/>
            <person name="Kim B.D."/>
            <person name="Cohen O."/>
            <person name="Paran I."/>
            <person name="Suh M.C."/>
            <person name="Lee S.B."/>
            <person name="Kim Y.K."/>
            <person name="Shin Y."/>
            <person name="Noh S.J."/>
            <person name="Park J."/>
            <person name="Seo Y.S."/>
            <person name="Kwon S.Y."/>
            <person name="Kim H.A."/>
            <person name="Park J.M."/>
            <person name="Kim H.J."/>
            <person name="Choi S.B."/>
            <person name="Bosland P.W."/>
            <person name="Reeves G."/>
            <person name="Jo S.H."/>
            <person name="Lee B.W."/>
            <person name="Cho H.T."/>
            <person name="Choi H.S."/>
            <person name="Lee M.S."/>
            <person name="Yu Y."/>
            <person name="Do Choi Y."/>
            <person name="Park B.S."/>
            <person name="van Deynze A."/>
            <person name="Ashrafi H."/>
            <person name="Hill T."/>
            <person name="Kim W.T."/>
            <person name="Pai H.S."/>
            <person name="Ahn H.K."/>
            <person name="Yeam I."/>
            <person name="Giovannoni J.J."/>
            <person name="Rose J.K."/>
            <person name="Sorensen I."/>
            <person name="Lee S.J."/>
            <person name="Kim R.W."/>
            <person name="Choi I.Y."/>
            <person name="Choi B.S."/>
            <person name="Lim J.S."/>
            <person name="Lee Y.H."/>
            <person name="Choi D."/>
        </authorList>
    </citation>
    <scope>NUCLEOTIDE SEQUENCE [LARGE SCALE GENOMIC DNA]</scope>
    <source>
        <strain evidence="5">cv. CM334</strain>
    </source>
</reference>
<dbReference type="Proteomes" id="UP000222542">
    <property type="component" value="Unassembled WGS sequence"/>
</dbReference>